<feature type="binding site" evidence="10">
    <location>
        <begin position="40"/>
        <end position="43"/>
    </location>
    <ligand>
        <name>ATP</name>
        <dbReference type="ChEBI" id="CHEBI:30616"/>
    </ligand>
</feature>
<dbReference type="Gene3D" id="3.10.290.20">
    <property type="entry name" value="Ubiquitin-like 2 activating enzyme e1b. Chain: B, domain 3"/>
    <property type="match status" value="1"/>
</dbReference>
<keyword evidence="4 8" id="KW-0547">Nucleotide-binding</keyword>
<evidence type="ECO:0000259" key="14">
    <source>
        <dbReference type="Pfam" id="PF10585"/>
    </source>
</evidence>
<feature type="binding site" evidence="10">
    <location>
        <begin position="18"/>
        <end position="23"/>
    </location>
    <ligand>
        <name>ATP</name>
        <dbReference type="ChEBI" id="CHEBI:30616"/>
    </ligand>
</feature>
<dbReference type="InterPro" id="IPR023318">
    <property type="entry name" value="Ub_act_enz_dom_a_sf"/>
</dbReference>
<feature type="active site" description="Glycyl thioester intermediate" evidence="9 12">
    <location>
        <position position="158"/>
    </location>
</feature>
<comment type="caution">
    <text evidence="15">The sequence shown here is derived from an EMBL/GenBank/DDBJ whole genome shotgun (WGS) entry which is preliminary data.</text>
</comment>
<sequence length="559" mass="62351">MGLDSGVTPETAKVLVVGAGGIGCELLKNLVDLDVIELSNLNRQFLFRRQHIGQAKAKVAAEAVKSMVPDANITPYWANIKDTTQFPFSFFRTFDVVLNALDNLDARRYVNNMCLSASVPLVESGTSGYLGQCSVILPCDSECFDCTPKEKPKTFPVCTIRTTPSSLVHCIVWAKEYLMTNLLGPPTEDALPEDEALLESLKRETEAFVAIRDMGHANSVLYSRKVFSKVFFDDITSLVSLTELWENRDPPTPLSIDFDSVEEFDMRQADDHQIWTLSSWIAVFRSSIEILCKRAFANNSFTEIYFDKDDEDVMSFVAAAANIRAHIFGIPLASHFSLKSMAGNIIPAIATTNAIVAGMIVLQALNILNREKARCVTAFLTYGVRRGTLFACERYLPPNQDCATCQVDRAIASLDPTKTTLGLFLDSITDAYNSIRGVNIAKRECTVLEGTRMLYDEDFADNAERLLSELDCGDSRFIRVDFWDANVPLLVVIDKSDKVQFSFTSERQNRKRKHMAEDIGKDTNDDLSKEVNDDIDEDITQPPTKMARLLIADEDVVVV</sequence>
<dbReference type="OrthoDB" id="10255449at2759"/>
<dbReference type="EMBL" id="MTSL01000173">
    <property type="protein sequence ID" value="PJF17486.1"/>
    <property type="molecule type" value="Genomic_DNA"/>
</dbReference>
<evidence type="ECO:0000256" key="7">
    <source>
        <dbReference type="ARBA" id="ARBA00022840"/>
    </source>
</evidence>
<gene>
    <name evidence="15" type="ORF">PSACC_02703</name>
</gene>
<evidence type="ECO:0000313" key="15">
    <source>
        <dbReference type="EMBL" id="PJF17486.1"/>
    </source>
</evidence>
<evidence type="ECO:0000256" key="1">
    <source>
        <dbReference type="ARBA" id="ARBA00004718"/>
    </source>
</evidence>
<keyword evidence="5 8" id="KW-0833">Ubl conjugation pathway</keyword>
<dbReference type="GO" id="GO:0005524">
    <property type="term" value="F:ATP binding"/>
    <property type="evidence" value="ECO:0007669"/>
    <property type="project" value="UniProtKB-UniRule"/>
</dbReference>
<accession>A0A2H9TIA8</accession>
<dbReference type="Gene3D" id="3.50.50.80">
    <property type="entry name" value="Ubiquitin-activating enzyme E1, inactive adenylation domain, subdomain 1"/>
    <property type="match status" value="1"/>
</dbReference>
<dbReference type="UniPathway" id="UPA00886"/>
<dbReference type="FunFam" id="3.50.50.80:FF:000002">
    <property type="entry name" value="SUMO-activating enzyme subunit 2"/>
    <property type="match status" value="1"/>
</dbReference>
<evidence type="ECO:0000256" key="5">
    <source>
        <dbReference type="ARBA" id="ARBA00022786"/>
    </source>
</evidence>
<dbReference type="STRING" id="1246581.A0A2H9TIA8"/>
<dbReference type="InterPro" id="IPR035985">
    <property type="entry name" value="Ubiquitin-activating_enz"/>
</dbReference>
<dbReference type="GO" id="GO:0031510">
    <property type="term" value="C:SUMO activating enzyme complex"/>
    <property type="evidence" value="ECO:0007669"/>
    <property type="project" value="UniProtKB-UniRule"/>
</dbReference>
<dbReference type="GO" id="GO:0005737">
    <property type="term" value="C:cytoplasm"/>
    <property type="evidence" value="ECO:0007669"/>
    <property type="project" value="TreeGrafter"/>
</dbReference>
<dbReference type="PANTHER" id="PTHR10953:SF5">
    <property type="entry name" value="SUMO-ACTIVATING ENZYME SUBUNIT 2"/>
    <property type="match status" value="1"/>
</dbReference>
<feature type="binding site" evidence="11">
    <location>
        <position position="146"/>
    </location>
    <ligand>
        <name>Zn(2+)</name>
        <dbReference type="ChEBI" id="CHEBI:29105"/>
    </ligand>
</feature>
<evidence type="ECO:0000256" key="3">
    <source>
        <dbReference type="ARBA" id="ARBA00022723"/>
    </source>
</evidence>
<dbReference type="GO" id="GO:0016925">
    <property type="term" value="P:protein sumoylation"/>
    <property type="evidence" value="ECO:0007669"/>
    <property type="project" value="UniProtKB-UniRule"/>
</dbReference>
<feature type="binding site" evidence="11">
    <location>
        <position position="402"/>
    </location>
    <ligand>
        <name>Zn(2+)</name>
        <dbReference type="ChEBI" id="CHEBI:29105"/>
    </ligand>
</feature>
<dbReference type="GO" id="GO:0046872">
    <property type="term" value="F:metal ion binding"/>
    <property type="evidence" value="ECO:0007669"/>
    <property type="project" value="UniProtKB-KW"/>
</dbReference>
<dbReference type="InterPro" id="IPR030661">
    <property type="entry name" value="Uba2"/>
</dbReference>
<feature type="binding site" evidence="10">
    <location>
        <begin position="102"/>
        <end position="107"/>
    </location>
    <ligand>
        <name>ATP</name>
        <dbReference type="ChEBI" id="CHEBI:30616"/>
    </ligand>
</feature>
<evidence type="ECO:0000313" key="16">
    <source>
        <dbReference type="Proteomes" id="UP000240830"/>
    </source>
</evidence>
<dbReference type="InterPro" id="IPR045886">
    <property type="entry name" value="ThiF/MoeB/HesA"/>
</dbReference>
<name>A0A2H9TIA8_9FUNG</name>
<dbReference type="InterPro" id="IPR019572">
    <property type="entry name" value="UBA_E1_SCCH"/>
</dbReference>
<feature type="domain" description="THIF-type NAD/FAD binding fold" evidence="13">
    <location>
        <begin position="11"/>
        <end position="402"/>
    </location>
</feature>
<protein>
    <recommendedName>
        <fullName evidence="8">Ubiquitin-activating enzyme E1-like</fullName>
    </recommendedName>
</protein>
<comment type="subunit">
    <text evidence="8">Heterodimer.</text>
</comment>
<keyword evidence="6 8" id="KW-0862">Zinc</keyword>
<keyword evidence="16" id="KW-1185">Reference proteome</keyword>
<dbReference type="InterPro" id="IPR000594">
    <property type="entry name" value="ThiF_NAD_FAD-bd"/>
</dbReference>
<dbReference type="Gene3D" id="1.10.10.520">
    <property type="entry name" value="Ubiquitin activating enzymes (Uba3). Chain: B, domain 2"/>
    <property type="match status" value="1"/>
</dbReference>
<dbReference type="SUPFAM" id="SSF69572">
    <property type="entry name" value="Activating enzymes of the ubiquitin-like proteins"/>
    <property type="match status" value="1"/>
</dbReference>
<evidence type="ECO:0000256" key="11">
    <source>
        <dbReference type="PIRSR" id="PIRSR039133-3"/>
    </source>
</evidence>
<evidence type="ECO:0000256" key="9">
    <source>
        <dbReference type="PIRSR" id="PIRSR039133-1"/>
    </source>
</evidence>
<feature type="domain" description="Ubiquitin-activating enzyme SCCH" evidence="14">
    <location>
        <begin position="295"/>
        <end position="339"/>
    </location>
</feature>
<evidence type="ECO:0000256" key="4">
    <source>
        <dbReference type="ARBA" id="ARBA00022741"/>
    </source>
</evidence>
<evidence type="ECO:0000256" key="12">
    <source>
        <dbReference type="PROSITE-ProRule" id="PRU10132"/>
    </source>
</evidence>
<feature type="binding site" evidence="11">
    <location>
        <position position="405"/>
    </location>
    <ligand>
        <name>Zn(2+)</name>
        <dbReference type="ChEBI" id="CHEBI:29105"/>
    </ligand>
</feature>
<reference evidence="15" key="1">
    <citation type="submission" date="2016-10" db="EMBL/GenBank/DDBJ databases">
        <title>The genome of Paramicrosporidium saccamoebae is the missing link in understanding Cryptomycota and Microsporidia evolution.</title>
        <authorList>
            <person name="Quandt C.A."/>
            <person name="Beaudet D."/>
            <person name="Corsaro D."/>
            <person name="Michel R."/>
            <person name="Corradi N."/>
            <person name="James T."/>
        </authorList>
    </citation>
    <scope>NUCLEOTIDE SEQUENCE [LARGE SCALE GENOMIC DNA]</scope>
    <source>
        <strain evidence="15">KSL3</strain>
    </source>
</reference>
<dbReference type="InterPro" id="IPR042449">
    <property type="entry name" value="Ub-E1_IAD_1"/>
</dbReference>
<dbReference type="Pfam" id="PF00899">
    <property type="entry name" value="ThiF"/>
    <property type="match status" value="1"/>
</dbReference>
<dbReference type="PANTHER" id="PTHR10953">
    <property type="entry name" value="UBIQUITIN-ACTIVATING ENZYME E1"/>
    <property type="match status" value="1"/>
</dbReference>
<evidence type="ECO:0000256" key="8">
    <source>
        <dbReference type="PIRNR" id="PIRNR039133"/>
    </source>
</evidence>
<organism evidence="15 16">
    <name type="scientific">Paramicrosporidium saccamoebae</name>
    <dbReference type="NCBI Taxonomy" id="1246581"/>
    <lineage>
        <taxon>Eukaryota</taxon>
        <taxon>Fungi</taxon>
        <taxon>Fungi incertae sedis</taxon>
        <taxon>Cryptomycota</taxon>
        <taxon>Cryptomycota incertae sedis</taxon>
        <taxon>Paramicrosporidium</taxon>
    </lineage>
</organism>
<dbReference type="InterPro" id="IPR033127">
    <property type="entry name" value="UBQ-activ_enz_E1_Cys_AS"/>
</dbReference>
<evidence type="ECO:0000256" key="10">
    <source>
        <dbReference type="PIRSR" id="PIRSR039133-2"/>
    </source>
</evidence>
<dbReference type="AlphaFoldDB" id="A0A2H9TIA8"/>
<proteinExistence type="inferred from homology"/>
<dbReference type="PIRSF" id="PIRSF039133">
    <property type="entry name" value="SUMO_E1B"/>
    <property type="match status" value="1"/>
</dbReference>
<comment type="pathway">
    <text evidence="1 8">Protein modification; protein sumoylation.</text>
</comment>
<feature type="binding site" evidence="10">
    <location>
        <position position="56"/>
    </location>
    <ligand>
        <name>ATP</name>
        <dbReference type="ChEBI" id="CHEBI:30616"/>
    </ligand>
</feature>
<dbReference type="PROSITE" id="PS00865">
    <property type="entry name" value="UBIQUITIN_ACTIVAT_2"/>
    <property type="match status" value="1"/>
</dbReference>
<feature type="binding site" evidence="11">
    <location>
        <position position="143"/>
    </location>
    <ligand>
        <name>Zn(2+)</name>
        <dbReference type="ChEBI" id="CHEBI:29105"/>
    </ligand>
</feature>
<dbReference type="GO" id="GO:0019948">
    <property type="term" value="F:SUMO activating enzyme activity"/>
    <property type="evidence" value="ECO:0007669"/>
    <property type="project" value="UniProtKB-UniRule"/>
</dbReference>
<keyword evidence="7 8" id="KW-0067">ATP-binding</keyword>
<feature type="binding site" evidence="10">
    <location>
        <position position="32"/>
    </location>
    <ligand>
        <name>ATP</name>
        <dbReference type="ChEBI" id="CHEBI:30616"/>
    </ligand>
</feature>
<evidence type="ECO:0000256" key="2">
    <source>
        <dbReference type="ARBA" id="ARBA00005673"/>
    </source>
</evidence>
<dbReference type="Proteomes" id="UP000240830">
    <property type="component" value="Unassembled WGS sequence"/>
</dbReference>
<dbReference type="Pfam" id="PF10585">
    <property type="entry name" value="UBA_E1_SCCH"/>
    <property type="match status" value="1"/>
</dbReference>
<evidence type="ECO:0000259" key="13">
    <source>
        <dbReference type="Pfam" id="PF00899"/>
    </source>
</evidence>
<comment type="similarity">
    <text evidence="2 8">Belongs to the ubiquitin-activating E1 family.</text>
</comment>
<evidence type="ECO:0000256" key="6">
    <source>
        <dbReference type="ARBA" id="ARBA00022833"/>
    </source>
</evidence>
<keyword evidence="3 8" id="KW-0479">Metal-binding</keyword>